<dbReference type="GO" id="GO:0031593">
    <property type="term" value="F:polyubiquitin modification-dependent protein binding"/>
    <property type="evidence" value="ECO:0007669"/>
    <property type="project" value="TreeGrafter"/>
</dbReference>
<sequence>MFVLKRKMLGHSCDCTEWMRNGDFTPNRFDAQKDAVGVICQTKIDQHPENTVGIIAMGKDQKAEVLVNCSRETGRVLAAAHKMKIEGSADILVAIQTAQLALKHRKNKKQTQRIILFVGSPIKVSVKLLVKAGKKLKKNNVAVTLVFVWREERERERLVDIVNFGEEEHNTPILEEFLKAVKSTDNSHLITVPSGTQQLLSDMLIPSPIFAQQAGMNDLGLPADGSGASVPGENPLAAGGNRGFEADMDADMATAIRQSLEEERARQEAMTREQQPQSQAPQQVPPVAADDVPSAVNSGNDDIANENDEQVGNDEMEAEDEELLQALQMSIQPDADEPMQNTTENVSANQGDVTQVLDDDAYMNELLSGLPGVGIEDIDIHVCAHMFSLVFGLLGEDKEKSGDGDTEMKDKDKKKDKSKDQDKDDETDT</sequence>
<dbReference type="Proteomes" id="UP000023152">
    <property type="component" value="Unassembled WGS sequence"/>
</dbReference>
<feature type="compositionally biased region" description="Basic and acidic residues" evidence="3">
    <location>
        <begin position="395"/>
        <end position="422"/>
    </location>
</feature>
<dbReference type="Pfam" id="PF13519">
    <property type="entry name" value="VWA_2"/>
    <property type="match status" value="1"/>
</dbReference>
<reference evidence="5 6" key="1">
    <citation type="journal article" date="2013" name="Curr. Biol.">
        <title>The Genome of the Foraminiferan Reticulomyxa filosa.</title>
        <authorList>
            <person name="Glockner G."/>
            <person name="Hulsmann N."/>
            <person name="Schleicher M."/>
            <person name="Noegel A.A."/>
            <person name="Eichinger L."/>
            <person name="Gallinger C."/>
            <person name="Pawlowski J."/>
            <person name="Sierra R."/>
            <person name="Euteneuer U."/>
            <person name="Pillet L."/>
            <person name="Moustafa A."/>
            <person name="Platzer M."/>
            <person name="Groth M."/>
            <person name="Szafranski K."/>
            <person name="Schliwa M."/>
        </authorList>
    </citation>
    <scope>NUCLEOTIDE SEQUENCE [LARGE SCALE GENOMIC DNA]</scope>
</reference>
<dbReference type="Gene3D" id="1.10.287.3990">
    <property type="match status" value="1"/>
</dbReference>
<feature type="region of interest" description="Disordered" evidence="3">
    <location>
        <begin position="263"/>
        <end position="307"/>
    </location>
</feature>
<dbReference type="OMA" id="QMSMQDQ"/>
<dbReference type="Gene3D" id="3.40.50.410">
    <property type="entry name" value="von Willebrand factor, type A domain"/>
    <property type="match status" value="2"/>
</dbReference>
<name>X6P2Z0_RETFI</name>
<evidence type="ECO:0000259" key="4">
    <source>
        <dbReference type="Pfam" id="PF13519"/>
    </source>
</evidence>
<protein>
    <recommendedName>
        <fullName evidence="4">VWFA domain-containing protein</fullName>
    </recommendedName>
</protein>
<keyword evidence="6" id="KW-1185">Reference proteome</keyword>
<evidence type="ECO:0000256" key="3">
    <source>
        <dbReference type="SAM" id="MobiDB-lite"/>
    </source>
</evidence>
<accession>X6P2Z0</accession>
<feature type="compositionally biased region" description="Low complexity" evidence="3">
    <location>
        <begin position="274"/>
        <end position="296"/>
    </location>
</feature>
<keyword evidence="2" id="KW-0647">Proteasome</keyword>
<evidence type="ECO:0000256" key="2">
    <source>
        <dbReference type="ARBA" id="ARBA00022942"/>
    </source>
</evidence>
<dbReference type="GO" id="GO:0005829">
    <property type="term" value="C:cytosol"/>
    <property type="evidence" value="ECO:0007669"/>
    <property type="project" value="TreeGrafter"/>
</dbReference>
<dbReference type="GO" id="GO:0005634">
    <property type="term" value="C:nucleus"/>
    <property type="evidence" value="ECO:0007669"/>
    <property type="project" value="TreeGrafter"/>
</dbReference>
<dbReference type="InterPro" id="IPR027040">
    <property type="entry name" value="PSMD4"/>
</dbReference>
<evidence type="ECO:0000313" key="6">
    <source>
        <dbReference type="Proteomes" id="UP000023152"/>
    </source>
</evidence>
<dbReference type="PANTHER" id="PTHR10223">
    <property type="entry name" value="26S PROTEASOME NON-ATPASE REGULATORY SUBUNIT 4"/>
    <property type="match status" value="1"/>
</dbReference>
<dbReference type="GO" id="GO:0008540">
    <property type="term" value="C:proteasome regulatory particle, base subcomplex"/>
    <property type="evidence" value="ECO:0007669"/>
    <property type="project" value="TreeGrafter"/>
</dbReference>
<dbReference type="InterPro" id="IPR002035">
    <property type="entry name" value="VWF_A"/>
</dbReference>
<dbReference type="AlphaFoldDB" id="X6P2Z0"/>
<proteinExistence type="inferred from homology"/>
<dbReference type="OrthoDB" id="1731724at2759"/>
<feature type="region of interest" description="Disordered" evidence="3">
    <location>
        <begin position="395"/>
        <end position="429"/>
    </location>
</feature>
<dbReference type="PROSITE" id="PS50330">
    <property type="entry name" value="UIM"/>
    <property type="match status" value="1"/>
</dbReference>
<comment type="caution">
    <text evidence="5">The sequence shown here is derived from an EMBL/GenBank/DDBJ whole genome shotgun (WGS) entry which is preliminary data.</text>
</comment>
<dbReference type="GO" id="GO:0043161">
    <property type="term" value="P:proteasome-mediated ubiquitin-dependent protein catabolic process"/>
    <property type="evidence" value="ECO:0007669"/>
    <property type="project" value="TreeGrafter"/>
</dbReference>
<dbReference type="PANTHER" id="PTHR10223:SF0">
    <property type="entry name" value="26S PROTEASOME NON-ATPASE REGULATORY SUBUNIT 4"/>
    <property type="match status" value="1"/>
</dbReference>
<dbReference type="InterPro" id="IPR036465">
    <property type="entry name" value="vWFA_dom_sf"/>
</dbReference>
<dbReference type="SUPFAM" id="SSF53300">
    <property type="entry name" value="vWA-like"/>
    <property type="match status" value="1"/>
</dbReference>
<organism evidence="5 6">
    <name type="scientific">Reticulomyxa filosa</name>
    <dbReference type="NCBI Taxonomy" id="46433"/>
    <lineage>
        <taxon>Eukaryota</taxon>
        <taxon>Sar</taxon>
        <taxon>Rhizaria</taxon>
        <taxon>Retaria</taxon>
        <taxon>Foraminifera</taxon>
        <taxon>Monothalamids</taxon>
        <taxon>Reticulomyxidae</taxon>
        <taxon>Reticulomyxa</taxon>
    </lineage>
</organism>
<dbReference type="InterPro" id="IPR003903">
    <property type="entry name" value="UIM_dom"/>
</dbReference>
<comment type="similarity">
    <text evidence="1">Belongs to the proteasome subunit S5A family.</text>
</comment>
<evidence type="ECO:0000256" key="1">
    <source>
        <dbReference type="ARBA" id="ARBA00005574"/>
    </source>
</evidence>
<feature type="region of interest" description="Disordered" evidence="3">
    <location>
        <begin position="222"/>
        <end position="244"/>
    </location>
</feature>
<evidence type="ECO:0000313" key="5">
    <source>
        <dbReference type="EMBL" id="ETO32601.1"/>
    </source>
</evidence>
<feature type="domain" description="VWFA" evidence="4">
    <location>
        <begin position="14"/>
        <end position="119"/>
    </location>
</feature>
<dbReference type="EMBL" id="ASPP01004065">
    <property type="protein sequence ID" value="ETO32601.1"/>
    <property type="molecule type" value="Genomic_DNA"/>
</dbReference>
<gene>
    <name evidence="5" type="ORF">RFI_04518</name>
</gene>
<dbReference type="FunFam" id="3.40.50.410:FF:000005">
    <property type="entry name" value="26S proteasome non-ATPase regulatory subunit 4"/>
    <property type="match status" value="1"/>
</dbReference>